<feature type="compositionally biased region" description="Low complexity" evidence="1">
    <location>
        <begin position="352"/>
        <end position="362"/>
    </location>
</feature>
<keyword evidence="4" id="KW-1185">Reference proteome</keyword>
<evidence type="ECO:0000313" key="4">
    <source>
        <dbReference type="Proteomes" id="UP001642405"/>
    </source>
</evidence>
<organism evidence="3 4">
    <name type="scientific">Sporothrix curviconia</name>
    <dbReference type="NCBI Taxonomy" id="1260050"/>
    <lineage>
        <taxon>Eukaryota</taxon>
        <taxon>Fungi</taxon>
        <taxon>Dikarya</taxon>
        <taxon>Ascomycota</taxon>
        <taxon>Pezizomycotina</taxon>
        <taxon>Sordariomycetes</taxon>
        <taxon>Sordariomycetidae</taxon>
        <taxon>Ophiostomatales</taxon>
        <taxon>Ophiostomataceae</taxon>
        <taxon>Sporothrix</taxon>
    </lineage>
</organism>
<comment type="caution">
    <text evidence="3">The sequence shown here is derived from an EMBL/GenBank/DDBJ whole genome shotgun (WGS) entry which is preliminary data.</text>
</comment>
<feature type="transmembrane region" description="Helical" evidence="2">
    <location>
        <begin position="129"/>
        <end position="151"/>
    </location>
</feature>
<name>A0ABP0C4R6_9PEZI</name>
<feature type="compositionally biased region" description="Polar residues" evidence="1">
    <location>
        <begin position="21"/>
        <end position="33"/>
    </location>
</feature>
<sequence length="510" mass="55776">MADDLDSLVKGAPLPGREPTSRPTSGIFTNINISDSASDTTTASGGGGGKAGDPLSHTPGSPSMIYLNLLILEASLRAQFLALRTRRRHHTFFLLLLVAWILGFGYALFLAPREDGSGVGGSVYWVVDVLEKVCFMGGVITAALVWATGIWERGVRWPRRWFSVSNRGLRNINCKLVLLKRPWWAEWLATLGWFLTYGLLSNTGGASSYRYVDPALLREVDRELNLNTSGGHHHPAVPPPLPASLGGGGDEEKGSLRRPGTNSHLNHTKNGSGSHHHEEDVAPGGDYVKLLLLAKPFSPTFRENWELFRQEYWDRENERRALVRQKLKEQDRALRKACGGWFWWLPGRRVPQGAQLQQQQQQHRPHTPRSANSGDGGEKHGHTLQHPRHSAVEREHRRTRSNSSRRGSMSAAVPGQTAGSRSGTPTLDAEDTSESAVARKPSSGSSASERRRKKSSVSGQGGASRTTAAAGRRPAMASDSRSVTPDIPSPLAKEQSFSSASTEGRRSPRP</sequence>
<evidence type="ECO:0000313" key="3">
    <source>
        <dbReference type="EMBL" id="CAK7226992.1"/>
    </source>
</evidence>
<dbReference type="EMBL" id="CAWUHB010000038">
    <property type="protein sequence ID" value="CAK7226992.1"/>
    <property type="molecule type" value="Genomic_DNA"/>
</dbReference>
<feature type="region of interest" description="Disordered" evidence="1">
    <location>
        <begin position="227"/>
        <end position="281"/>
    </location>
</feature>
<evidence type="ECO:0000256" key="2">
    <source>
        <dbReference type="SAM" id="Phobius"/>
    </source>
</evidence>
<feature type="region of interest" description="Disordered" evidence="1">
    <location>
        <begin position="1"/>
        <end position="55"/>
    </location>
</feature>
<dbReference type="PANTHER" id="PTHR28249">
    <property type="entry name" value="SPORULATION-SPECIFIC PROTEIN SPO7"/>
    <property type="match status" value="1"/>
</dbReference>
<protein>
    <submittedName>
        <fullName evidence="3">Nem1-Spo7 phosphatase regulatory subunit</fullName>
    </submittedName>
</protein>
<evidence type="ECO:0000256" key="1">
    <source>
        <dbReference type="SAM" id="MobiDB-lite"/>
    </source>
</evidence>
<feature type="compositionally biased region" description="Low complexity" evidence="1">
    <location>
        <begin position="463"/>
        <end position="478"/>
    </location>
</feature>
<reference evidence="3 4" key="1">
    <citation type="submission" date="2024-01" db="EMBL/GenBank/DDBJ databases">
        <authorList>
            <person name="Allen C."/>
            <person name="Tagirdzhanova G."/>
        </authorList>
    </citation>
    <scope>NUCLEOTIDE SEQUENCE [LARGE SCALE GENOMIC DNA]</scope>
</reference>
<gene>
    <name evidence="3" type="primary">SPO7</name>
    <name evidence="3" type="ORF">SCUCBS95973_006385</name>
</gene>
<feature type="compositionally biased region" description="Low complexity" evidence="1">
    <location>
        <begin position="34"/>
        <end position="43"/>
    </location>
</feature>
<dbReference type="PANTHER" id="PTHR28249:SF1">
    <property type="entry name" value="SPORULATION-SPECIFIC PROTEIN SPO7"/>
    <property type="match status" value="1"/>
</dbReference>
<feature type="transmembrane region" description="Helical" evidence="2">
    <location>
        <begin position="183"/>
        <end position="200"/>
    </location>
</feature>
<feature type="compositionally biased region" description="Polar residues" evidence="1">
    <location>
        <begin position="260"/>
        <end position="273"/>
    </location>
</feature>
<dbReference type="Proteomes" id="UP001642405">
    <property type="component" value="Unassembled WGS sequence"/>
</dbReference>
<feature type="compositionally biased region" description="Low complexity" evidence="1">
    <location>
        <begin position="401"/>
        <end position="410"/>
    </location>
</feature>
<feature type="transmembrane region" description="Helical" evidence="2">
    <location>
        <begin position="90"/>
        <end position="109"/>
    </location>
</feature>
<keyword evidence="2" id="KW-0472">Membrane</keyword>
<dbReference type="Pfam" id="PF03907">
    <property type="entry name" value="Spo7"/>
    <property type="match status" value="1"/>
</dbReference>
<feature type="region of interest" description="Disordered" evidence="1">
    <location>
        <begin position="352"/>
        <end position="510"/>
    </location>
</feature>
<keyword evidence="2" id="KW-0812">Transmembrane</keyword>
<keyword evidence="2" id="KW-1133">Transmembrane helix</keyword>
<dbReference type="InterPro" id="IPR005605">
    <property type="entry name" value="Spo7"/>
</dbReference>
<proteinExistence type="predicted"/>
<accession>A0ABP0C4R6</accession>